<feature type="non-terminal residue" evidence="1">
    <location>
        <position position="19"/>
    </location>
</feature>
<proteinExistence type="predicted"/>
<protein>
    <submittedName>
        <fullName evidence="1">Uncharacterized protein</fullName>
    </submittedName>
</protein>
<organism evidence="1">
    <name type="scientific">uncultured Chloroflexota bacterium</name>
    <dbReference type="NCBI Taxonomy" id="166587"/>
    <lineage>
        <taxon>Bacteria</taxon>
        <taxon>Bacillati</taxon>
        <taxon>Chloroflexota</taxon>
        <taxon>environmental samples</taxon>
    </lineage>
</organism>
<dbReference type="AlphaFoldDB" id="A0A6J4K1A6"/>
<name>A0A6J4K1A6_9CHLR</name>
<evidence type="ECO:0000313" key="1">
    <source>
        <dbReference type="EMBL" id="CAA9293094.1"/>
    </source>
</evidence>
<feature type="non-terminal residue" evidence="1">
    <location>
        <position position="1"/>
    </location>
</feature>
<gene>
    <name evidence="1" type="ORF">AVDCRST_MAG77-4887</name>
</gene>
<dbReference type="EMBL" id="CADCTC010000258">
    <property type="protein sequence ID" value="CAA9293094.1"/>
    <property type="molecule type" value="Genomic_DNA"/>
</dbReference>
<accession>A0A6J4K1A6</accession>
<reference evidence="1" key="1">
    <citation type="submission" date="2020-02" db="EMBL/GenBank/DDBJ databases">
        <authorList>
            <person name="Meier V. D."/>
        </authorList>
    </citation>
    <scope>NUCLEOTIDE SEQUENCE</scope>
    <source>
        <strain evidence="1">AVDCRST_MAG77</strain>
    </source>
</reference>
<sequence length="19" mass="1860">AGHDDAVAAHGRTGRARAA</sequence>